<dbReference type="InterPro" id="IPR050238">
    <property type="entry name" value="DNA_Rep/Repair_Clamp_Loader"/>
</dbReference>
<evidence type="ECO:0008006" key="3">
    <source>
        <dbReference type="Google" id="ProtNLM"/>
    </source>
</evidence>
<gene>
    <name evidence="1" type="ORF">A3F83_01840</name>
</gene>
<dbReference type="InterPro" id="IPR027417">
    <property type="entry name" value="P-loop_NTPase"/>
</dbReference>
<dbReference type="PANTHER" id="PTHR11669">
    <property type="entry name" value="REPLICATION FACTOR C / DNA POLYMERASE III GAMMA-TAU SUBUNIT"/>
    <property type="match status" value="1"/>
</dbReference>
<name>A0A1F5Z2H1_9BACT</name>
<reference evidence="1 2" key="1">
    <citation type="journal article" date="2016" name="Nat. Commun.">
        <title>Thousands of microbial genomes shed light on interconnected biogeochemical processes in an aquifer system.</title>
        <authorList>
            <person name="Anantharaman K."/>
            <person name="Brown C.T."/>
            <person name="Hug L.A."/>
            <person name="Sharon I."/>
            <person name="Castelle C.J."/>
            <person name="Probst A.J."/>
            <person name="Thomas B.C."/>
            <person name="Singh A."/>
            <person name="Wilkins M.J."/>
            <person name="Karaoz U."/>
            <person name="Brodie E.L."/>
            <person name="Williams K.H."/>
            <person name="Hubbard S.S."/>
            <person name="Banfield J.F."/>
        </authorList>
    </citation>
    <scope>NUCLEOTIDE SEQUENCE [LARGE SCALE GENOMIC DNA]</scope>
</reference>
<dbReference type="PANTHER" id="PTHR11669:SF8">
    <property type="entry name" value="DNA POLYMERASE III SUBUNIT DELTA"/>
    <property type="match status" value="1"/>
</dbReference>
<dbReference type="Gene3D" id="3.40.50.300">
    <property type="entry name" value="P-loop containing nucleotide triphosphate hydrolases"/>
    <property type="match status" value="1"/>
</dbReference>
<evidence type="ECO:0000313" key="1">
    <source>
        <dbReference type="EMBL" id="OGG06658.1"/>
    </source>
</evidence>
<organism evidence="1 2">
    <name type="scientific">Candidatus Glassbacteria bacterium RIFCSPLOWO2_12_FULL_58_11</name>
    <dbReference type="NCBI Taxonomy" id="1817867"/>
    <lineage>
        <taxon>Bacteria</taxon>
        <taxon>Candidatus Glassiibacteriota</taxon>
    </lineage>
</organism>
<dbReference type="Proteomes" id="UP000179129">
    <property type="component" value="Unassembled WGS sequence"/>
</dbReference>
<sequence length="381" mass="42152">MTEKISGGPALGLTELIDKELPVSMLGSALGRERLGGTLLFFGPDGGGKSSLAFWLAAALNCTESRGLAAGCGKCNSCRKIANLNHPDVIWVFPVPGSIYKAEQPDQTKLAQVFEKKREKPWCEIQFAEKSEHHLAAVNRIRQEASRSCYEGRRKVFVITGADRLRLEASNAFLKLLEEPRPDVTLILCSDRPSSLLPTILSRCQRLQVNRPRRSILAGLLAGRFAMSESEALDLLDLADGSLPAALRLREEEALQSRQEWVDKTFRAVLAPGAGVCLELVEDRRGPMFNRGDFERYLAGLIQELRDALMLRVAGKEALSGRGKSIVDTGPVAEFAGQVADFQTLIKLLFRLIDLRDALNRNVNLRLLGWSLMKNMKEVLQ</sequence>
<comment type="caution">
    <text evidence="1">The sequence shown here is derived from an EMBL/GenBank/DDBJ whole genome shotgun (WGS) entry which is preliminary data.</text>
</comment>
<dbReference type="SUPFAM" id="SSF52540">
    <property type="entry name" value="P-loop containing nucleoside triphosphate hydrolases"/>
    <property type="match status" value="1"/>
</dbReference>
<dbReference type="GO" id="GO:0006261">
    <property type="term" value="P:DNA-templated DNA replication"/>
    <property type="evidence" value="ECO:0007669"/>
    <property type="project" value="TreeGrafter"/>
</dbReference>
<dbReference type="AlphaFoldDB" id="A0A1F5Z2H1"/>
<dbReference type="Pfam" id="PF13177">
    <property type="entry name" value="DNA_pol3_delta2"/>
    <property type="match status" value="1"/>
</dbReference>
<accession>A0A1F5Z2H1</accession>
<protein>
    <recommendedName>
        <fullName evidence="3">DNA polymerase III subunit delta</fullName>
    </recommendedName>
</protein>
<proteinExistence type="predicted"/>
<evidence type="ECO:0000313" key="2">
    <source>
        <dbReference type="Proteomes" id="UP000179129"/>
    </source>
</evidence>
<dbReference type="EMBL" id="MFIX01000013">
    <property type="protein sequence ID" value="OGG06658.1"/>
    <property type="molecule type" value="Genomic_DNA"/>
</dbReference>
<dbReference type="STRING" id="1817867.A3F83_01840"/>